<dbReference type="RefSeq" id="WP_138232848.1">
    <property type="nucleotide sequence ID" value="NZ_AP022577.1"/>
</dbReference>
<evidence type="ECO:0000256" key="1">
    <source>
        <dbReference type="ARBA" id="ARBA00023450"/>
    </source>
</evidence>
<dbReference type="GO" id="GO:0004519">
    <property type="term" value="F:endonuclease activity"/>
    <property type="evidence" value="ECO:0007669"/>
    <property type="project" value="UniProtKB-KW"/>
</dbReference>
<dbReference type="InterPro" id="IPR002711">
    <property type="entry name" value="HNH"/>
</dbReference>
<dbReference type="Pfam" id="PF02720">
    <property type="entry name" value="DUF222"/>
    <property type="match status" value="1"/>
</dbReference>
<dbReference type="Proteomes" id="UP000465609">
    <property type="component" value="Chromosome"/>
</dbReference>
<comment type="similarity">
    <text evidence="1">Belongs to the Rv1128c/1148c/1588c/1702c/1945/3466 family.</text>
</comment>
<dbReference type="EMBL" id="AP022577">
    <property type="protein sequence ID" value="BBX84925.1"/>
    <property type="molecule type" value="Genomic_DNA"/>
</dbReference>
<dbReference type="Gene3D" id="1.10.30.50">
    <property type="match status" value="1"/>
</dbReference>
<protein>
    <submittedName>
        <fullName evidence="3">HNH endonuclease</fullName>
    </submittedName>
</protein>
<accession>A0ABN5YT81</accession>
<organism evidence="3 4">
    <name type="scientific">Mycolicibacterium aubagnense</name>
    <dbReference type="NCBI Taxonomy" id="319707"/>
    <lineage>
        <taxon>Bacteria</taxon>
        <taxon>Bacillati</taxon>
        <taxon>Actinomycetota</taxon>
        <taxon>Actinomycetes</taxon>
        <taxon>Mycobacteriales</taxon>
        <taxon>Mycobacteriaceae</taxon>
        <taxon>Mycolicibacterium</taxon>
    </lineage>
</organism>
<keyword evidence="3" id="KW-0540">Nuclease</keyword>
<dbReference type="InterPro" id="IPR003615">
    <property type="entry name" value="HNH_nuc"/>
</dbReference>
<dbReference type="SMART" id="SM00507">
    <property type="entry name" value="HNHc"/>
    <property type="match status" value="1"/>
</dbReference>
<feature type="domain" description="HNH nuclease" evidence="2">
    <location>
        <begin position="313"/>
        <end position="363"/>
    </location>
</feature>
<keyword evidence="3" id="KW-0378">Hydrolase</keyword>
<proteinExistence type="inferred from homology"/>
<evidence type="ECO:0000313" key="3">
    <source>
        <dbReference type="EMBL" id="BBX84925.1"/>
    </source>
</evidence>
<evidence type="ECO:0000313" key="4">
    <source>
        <dbReference type="Proteomes" id="UP000465609"/>
    </source>
</evidence>
<reference evidence="3 4" key="1">
    <citation type="journal article" date="2019" name="Emerg. Microbes Infect.">
        <title>Comprehensive subspecies identification of 175 nontuberculous mycobacteria species based on 7547 genomic profiles.</title>
        <authorList>
            <person name="Matsumoto Y."/>
            <person name="Kinjo T."/>
            <person name="Motooka D."/>
            <person name="Nabeya D."/>
            <person name="Jung N."/>
            <person name="Uechi K."/>
            <person name="Horii T."/>
            <person name="Iida T."/>
            <person name="Fujita J."/>
            <person name="Nakamura S."/>
        </authorList>
    </citation>
    <scope>NUCLEOTIDE SEQUENCE [LARGE SCALE GENOMIC DNA]</scope>
    <source>
        <strain evidence="3 4">JCM 15296</strain>
    </source>
</reference>
<sequence>MFDSLTEIDPDAGEAALRDQLVELERLKGLVAAQQVRVTAAWDAIRQADGKASRRGLGTEVGLARRQSPHQGKQYLATARMLTSGMPHTLAALESGALSEWRAGLICREAACLSPADRAKLDAQMCAEPGELEGLGDKKIAARAKRIAYRLDREAVLDKIRQAPSGRRATIRPAPDGMAYLTVVLPVVEAYETHGALKAAAGEAARDGRADGRTCSQIMADTVVERVTGRNPLATPASVAVNLVLSDETLLAGGSEPAHLEGHGPIPAILARQLIERAVLDTQAEASLRRLYAQPATGNLVAMESKSRTFPKGLARFIATRDQTCRTPYCNAPVRHLDHITPHAHHGPTAGANGQGLCEHCNYVKEEPGWRSRTTYDRYGRHTTEFTTPTGAVYTSTAPPMPTGLQILTRRVHLAIIDEGSRPRVLRD</sequence>
<gene>
    <name evidence="3" type="ORF">MAUB_27980</name>
</gene>
<evidence type="ECO:0000259" key="2">
    <source>
        <dbReference type="SMART" id="SM00507"/>
    </source>
</evidence>
<keyword evidence="3" id="KW-0255">Endonuclease</keyword>
<dbReference type="InterPro" id="IPR003870">
    <property type="entry name" value="DUF222"/>
</dbReference>
<name>A0ABN5YT81_9MYCO</name>
<dbReference type="Pfam" id="PF01844">
    <property type="entry name" value="HNH"/>
    <property type="match status" value="1"/>
</dbReference>
<keyword evidence="4" id="KW-1185">Reference proteome</keyword>
<dbReference type="CDD" id="cd00085">
    <property type="entry name" value="HNHc"/>
    <property type="match status" value="1"/>
</dbReference>